<dbReference type="EMBL" id="WUAV01000002">
    <property type="protein sequence ID" value="KAF1767420.1"/>
    <property type="molecule type" value="Genomic_DNA"/>
</dbReference>
<dbReference type="PROSITE" id="PS50144">
    <property type="entry name" value="MATH"/>
    <property type="match status" value="1"/>
</dbReference>
<dbReference type="Gene3D" id="3.30.710.10">
    <property type="entry name" value="Potassium Channel Kv1.1, Chain A"/>
    <property type="match status" value="1"/>
</dbReference>
<dbReference type="PANTHER" id="PTHR22743:SF165">
    <property type="entry name" value="BTB AND MATH DOMAIN CONTAINING-RELATED"/>
    <property type="match status" value="1"/>
</dbReference>
<gene>
    <name evidence="3" type="ORF">GCK72_007379</name>
</gene>
<dbReference type="Proteomes" id="UP000483820">
    <property type="component" value="Chromosome II"/>
</dbReference>
<organism evidence="3 4">
    <name type="scientific">Caenorhabditis remanei</name>
    <name type="common">Caenorhabditis vulgaris</name>
    <dbReference type="NCBI Taxonomy" id="31234"/>
    <lineage>
        <taxon>Eukaryota</taxon>
        <taxon>Metazoa</taxon>
        <taxon>Ecdysozoa</taxon>
        <taxon>Nematoda</taxon>
        <taxon>Chromadorea</taxon>
        <taxon>Rhabditida</taxon>
        <taxon>Rhabditina</taxon>
        <taxon>Rhabditomorpha</taxon>
        <taxon>Rhabditoidea</taxon>
        <taxon>Rhabditidae</taxon>
        <taxon>Peloderinae</taxon>
        <taxon>Caenorhabditis</taxon>
    </lineage>
</organism>
<dbReference type="InterPro" id="IPR052664">
    <property type="entry name" value="BTB-MATH_domain_protein"/>
</dbReference>
<dbReference type="InterPro" id="IPR008974">
    <property type="entry name" value="TRAF-like"/>
</dbReference>
<name>A0A6A5HH74_CAERE</name>
<dbReference type="KEGG" id="crq:GCK72_007379"/>
<dbReference type="SUPFAM" id="SSF49599">
    <property type="entry name" value="TRAF domain-like"/>
    <property type="match status" value="1"/>
</dbReference>
<dbReference type="CDD" id="cd00121">
    <property type="entry name" value="MATH"/>
    <property type="match status" value="1"/>
</dbReference>
<dbReference type="SMART" id="SM00225">
    <property type="entry name" value="BTB"/>
    <property type="match status" value="1"/>
</dbReference>
<dbReference type="Gene3D" id="2.60.210.10">
    <property type="entry name" value="Apoptosis, Tumor Necrosis Factor Receptor Associated Protein 2, Chain A"/>
    <property type="match status" value="1"/>
</dbReference>
<feature type="domain" description="BTB" evidence="1">
    <location>
        <begin position="149"/>
        <end position="208"/>
    </location>
</feature>
<dbReference type="SMART" id="SM00061">
    <property type="entry name" value="MATH"/>
    <property type="match status" value="1"/>
</dbReference>
<dbReference type="Pfam" id="PF00651">
    <property type="entry name" value="BTB"/>
    <property type="match status" value="1"/>
</dbReference>
<protein>
    <recommendedName>
        <fullName evidence="5">BTB domain-containing protein</fullName>
    </recommendedName>
</protein>
<dbReference type="CTD" id="9826461"/>
<comment type="caution">
    <text evidence="3">The sequence shown here is derived from an EMBL/GenBank/DDBJ whole genome shotgun (WGS) entry which is preliminary data.</text>
</comment>
<sequence>MTAPAKKFVMRHDFTNISSLKEDGVQYSPTEEHFNVPWYIRVIKNNGHLGIHFSCNQPKTTTWSISTKAQIMLISVTGKSTSRTFEYKYANEDEFSGWGWNTFINWENMEMDYMIDDHITIECHVEIFGMSGIKKKKLKNFDATMEEFSDLVIIVENEKFYVSKLFLADQSSYFKSLLTRKQEEFEKPEITLDGCKSEDFQYFLELIYGESPIDGETIDKIVQLADKYQAPTAIRKCENFLINNSGKTLKVKLQMAKKYKLENLKMSCLSKINTVEDIRSVLSYTTSEMDPSVVGALLQKSLLLLS</sequence>
<evidence type="ECO:0008006" key="5">
    <source>
        <dbReference type="Google" id="ProtNLM"/>
    </source>
</evidence>
<dbReference type="InterPro" id="IPR011333">
    <property type="entry name" value="SKP1/BTB/POZ_sf"/>
</dbReference>
<dbReference type="GeneID" id="9826461"/>
<dbReference type="PANTHER" id="PTHR22743">
    <property type="entry name" value="MEPRIN/TRAF-LIKE MATH FAMILY-C.ELEGANS"/>
    <property type="match status" value="1"/>
</dbReference>
<dbReference type="Pfam" id="PF00917">
    <property type="entry name" value="MATH"/>
    <property type="match status" value="1"/>
</dbReference>
<dbReference type="RefSeq" id="XP_053590344.1">
    <property type="nucleotide sequence ID" value="XM_053726150.1"/>
</dbReference>
<dbReference type="InterPro" id="IPR000210">
    <property type="entry name" value="BTB/POZ_dom"/>
</dbReference>
<evidence type="ECO:0000313" key="4">
    <source>
        <dbReference type="Proteomes" id="UP000483820"/>
    </source>
</evidence>
<reference evidence="3 4" key="1">
    <citation type="submission" date="2019-12" db="EMBL/GenBank/DDBJ databases">
        <title>Chromosome-level assembly of the Caenorhabditis remanei genome.</title>
        <authorList>
            <person name="Teterina A.A."/>
            <person name="Willis J.H."/>
            <person name="Phillips P.C."/>
        </authorList>
    </citation>
    <scope>NUCLEOTIDE SEQUENCE [LARGE SCALE GENOMIC DNA]</scope>
    <source>
        <strain evidence="3 4">PX506</strain>
        <tissue evidence="3">Whole organism</tissue>
    </source>
</reference>
<proteinExistence type="predicted"/>
<dbReference type="InterPro" id="IPR002083">
    <property type="entry name" value="MATH/TRAF_dom"/>
</dbReference>
<dbReference type="AlphaFoldDB" id="A0A6A5HH74"/>
<evidence type="ECO:0000313" key="3">
    <source>
        <dbReference type="EMBL" id="KAF1767420.1"/>
    </source>
</evidence>
<evidence type="ECO:0000259" key="1">
    <source>
        <dbReference type="PROSITE" id="PS50097"/>
    </source>
</evidence>
<dbReference type="CDD" id="cd18186">
    <property type="entry name" value="BTB_POZ_ZBTB_KLHL-like"/>
    <property type="match status" value="1"/>
</dbReference>
<dbReference type="PROSITE" id="PS50097">
    <property type="entry name" value="BTB"/>
    <property type="match status" value="1"/>
</dbReference>
<evidence type="ECO:0000259" key="2">
    <source>
        <dbReference type="PROSITE" id="PS50144"/>
    </source>
</evidence>
<accession>A0A6A5HH74</accession>
<feature type="domain" description="MATH" evidence="2">
    <location>
        <begin position="7"/>
        <end position="125"/>
    </location>
</feature>
<dbReference type="SUPFAM" id="SSF54695">
    <property type="entry name" value="POZ domain"/>
    <property type="match status" value="1"/>
</dbReference>